<keyword evidence="1" id="KW-0472">Membrane</keyword>
<proteinExistence type="predicted"/>
<evidence type="ECO:0000313" key="2">
    <source>
        <dbReference type="EMBL" id="JAH23422.1"/>
    </source>
</evidence>
<reference evidence="2" key="2">
    <citation type="journal article" date="2015" name="Fish Shellfish Immunol.">
        <title>Early steps in the European eel (Anguilla anguilla)-Vibrio vulnificus interaction in the gills: Role of the RtxA13 toxin.</title>
        <authorList>
            <person name="Callol A."/>
            <person name="Pajuelo D."/>
            <person name="Ebbesson L."/>
            <person name="Teles M."/>
            <person name="MacKenzie S."/>
            <person name="Amaro C."/>
        </authorList>
    </citation>
    <scope>NUCLEOTIDE SEQUENCE</scope>
</reference>
<keyword evidence="1" id="KW-1133">Transmembrane helix</keyword>
<protein>
    <submittedName>
        <fullName evidence="2">Uncharacterized protein</fullName>
    </submittedName>
</protein>
<dbReference type="AlphaFoldDB" id="A0A0E9R3T9"/>
<evidence type="ECO:0000256" key="1">
    <source>
        <dbReference type="SAM" id="Phobius"/>
    </source>
</evidence>
<accession>A0A0E9R3T9</accession>
<dbReference type="EMBL" id="GBXM01085155">
    <property type="protein sequence ID" value="JAH23422.1"/>
    <property type="molecule type" value="Transcribed_RNA"/>
</dbReference>
<sequence>MTAVLRAGGRGRFPISQYNVLQAFIQPISLFFCVTLFCGFYSEQ</sequence>
<name>A0A0E9R3T9_ANGAN</name>
<feature type="transmembrane region" description="Helical" evidence="1">
    <location>
        <begin position="20"/>
        <end position="41"/>
    </location>
</feature>
<keyword evidence="1" id="KW-0812">Transmembrane</keyword>
<organism evidence="2">
    <name type="scientific">Anguilla anguilla</name>
    <name type="common">European freshwater eel</name>
    <name type="synonym">Muraena anguilla</name>
    <dbReference type="NCBI Taxonomy" id="7936"/>
    <lineage>
        <taxon>Eukaryota</taxon>
        <taxon>Metazoa</taxon>
        <taxon>Chordata</taxon>
        <taxon>Craniata</taxon>
        <taxon>Vertebrata</taxon>
        <taxon>Euteleostomi</taxon>
        <taxon>Actinopterygii</taxon>
        <taxon>Neopterygii</taxon>
        <taxon>Teleostei</taxon>
        <taxon>Anguilliformes</taxon>
        <taxon>Anguillidae</taxon>
        <taxon>Anguilla</taxon>
    </lineage>
</organism>
<reference evidence="2" key="1">
    <citation type="submission" date="2014-11" db="EMBL/GenBank/DDBJ databases">
        <authorList>
            <person name="Amaro Gonzalez C."/>
        </authorList>
    </citation>
    <scope>NUCLEOTIDE SEQUENCE</scope>
</reference>